<dbReference type="OMA" id="CWEMSAS"/>
<evidence type="ECO:0000313" key="1">
    <source>
        <dbReference type="Ensembl" id="ENSCJAP00000069478.1"/>
    </source>
</evidence>
<dbReference type="AlphaFoldDB" id="A0A5F4VV94"/>
<accession>A0A5F4VV94</accession>
<reference evidence="1" key="2">
    <citation type="submission" date="2025-08" db="UniProtKB">
        <authorList>
            <consortium name="Ensembl"/>
        </authorList>
    </citation>
    <scope>IDENTIFICATION</scope>
</reference>
<name>A0A5F4VV94_CALJA</name>
<keyword evidence="2" id="KW-1185">Reference proteome</keyword>
<dbReference type="GeneTree" id="ENSGT00980000202103"/>
<dbReference type="InParanoid" id="A0A5F4VV94"/>
<evidence type="ECO:0000313" key="2">
    <source>
        <dbReference type="Proteomes" id="UP000008225"/>
    </source>
</evidence>
<dbReference type="Ensembl" id="ENSCJAT00000116379.2">
    <property type="protein sequence ID" value="ENSCJAP00000069478.1"/>
    <property type="gene ID" value="ENSCJAG00000053898.2"/>
</dbReference>
<reference evidence="1" key="1">
    <citation type="submission" date="2009-03" db="EMBL/GenBank/DDBJ databases">
        <authorList>
            <person name="Warren W."/>
            <person name="Ye L."/>
            <person name="Minx P."/>
            <person name="Worley K."/>
            <person name="Gibbs R."/>
            <person name="Wilson R.K."/>
        </authorList>
    </citation>
    <scope>NUCLEOTIDE SEQUENCE [LARGE SCALE GENOMIC DNA]</scope>
</reference>
<proteinExistence type="predicted"/>
<protein>
    <submittedName>
        <fullName evidence="1">Uncharacterized protein</fullName>
    </submittedName>
</protein>
<reference evidence="1" key="3">
    <citation type="submission" date="2025-09" db="UniProtKB">
        <authorList>
            <consortium name="Ensembl"/>
        </authorList>
    </citation>
    <scope>IDENTIFICATION</scope>
</reference>
<organism evidence="1 2">
    <name type="scientific">Callithrix jacchus</name>
    <name type="common">White-tufted-ear marmoset</name>
    <name type="synonym">Simia Jacchus</name>
    <dbReference type="NCBI Taxonomy" id="9483"/>
    <lineage>
        <taxon>Eukaryota</taxon>
        <taxon>Metazoa</taxon>
        <taxon>Chordata</taxon>
        <taxon>Craniata</taxon>
        <taxon>Vertebrata</taxon>
        <taxon>Euteleostomi</taxon>
        <taxon>Mammalia</taxon>
        <taxon>Eutheria</taxon>
        <taxon>Euarchontoglires</taxon>
        <taxon>Primates</taxon>
        <taxon>Haplorrhini</taxon>
        <taxon>Platyrrhini</taxon>
        <taxon>Cebidae</taxon>
        <taxon>Callitrichinae</taxon>
        <taxon>Callithrix</taxon>
        <taxon>Callithrix</taxon>
    </lineage>
</organism>
<dbReference type="Proteomes" id="UP000008225">
    <property type="component" value="Chromosome 3"/>
</dbReference>
<sequence length="153" mass="16604">MGHFITWPLASLRRQDGGGLLEFAGDPLQTLFAWVSPAEAAEQQKLPEASSQKGTHQMPAGALLYEMSVDLCWEMSASQALEETVCPLAELELCAGRFTALFRASRQEHLSLLKVAPQLPLPPGALFQGDASFIYKPLTGAAAFLSEMPFPEI</sequence>